<sequence>MVSIDHILVELDQNNGEGMFSAIPEDIGTQIETSMGGVVNVCRPPGSMTFRTNAEFATVMLAPVPSMQAAFASDDMETQTCRSLGLVS</sequence>
<proteinExistence type="predicted"/>
<organism evidence="1 2">
    <name type="scientific">Phyllobacterium myrsinacearum</name>
    <dbReference type="NCBI Taxonomy" id="28101"/>
    <lineage>
        <taxon>Bacteria</taxon>
        <taxon>Pseudomonadati</taxon>
        <taxon>Pseudomonadota</taxon>
        <taxon>Alphaproteobacteria</taxon>
        <taxon>Hyphomicrobiales</taxon>
        <taxon>Phyllobacteriaceae</taxon>
        <taxon>Phyllobacterium</taxon>
    </lineage>
</organism>
<gene>
    <name evidence="1" type="ORF">FHW16_004739</name>
</gene>
<evidence type="ECO:0000313" key="1">
    <source>
        <dbReference type="EMBL" id="MBA8881004.1"/>
    </source>
</evidence>
<dbReference type="Proteomes" id="UP000549052">
    <property type="component" value="Unassembled WGS sequence"/>
</dbReference>
<dbReference type="RefSeq" id="WP_182551635.1">
    <property type="nucleotide sequence ID" value="NZ_JACGXN010000011.1"/>
</dbReference>
<accession>A0A839EU34</accession>
<dbReference type="AlphaFoldDB" id="A0A839EU34"/>
<keyword evidence="2" id="KW-1185">Reference proteome</keyword>
<name>A0A839EU34_9HYPH</name>
<dbReference type="EMBL" id="JACGXN010000011">
    <property type="protein sequence ID" value="MBA8881004.1"/>
    <property type="molecule type" value="Genomic_DNA"/>
</dbReference>
<comment type="caution">
    <text evidence="1">The sequence shown here is derived from an EMBL/GenBank/DDBJ whole genome shotgun (WGS) entry which is preliminary data.</text>
</comment>
<evidence type="ECO:0000313" key="2">
    <source>
        <dbReference type="Proteomes" id="UP000549052"/>
    </source>
</evidence>
<reference evidence="1 2" key="1">
    <citation type="submission" date="2020-07" db="EMBL/GenBank/DDBJ databases">
        <title>Genomic Encyclopedia of Type Strains, Phase IV (KMG-V): Genome sequencing to study the core and pangenomes of soil and plant-associated prokaryotes.</title>
        <authorList>
            <person name="Whitman W."/>
        </authorList>
    </citation>
    <scope>NUCLEOTIDE SEQUENCE [LARGE SCALE GENOMIC DNA]</scope>
    <source>
        <strain evidence="1 2">AN3</strain>
    </source>
</reference>
<protein>
    <submittedName>
        <fullName evidence="1">Uncharacterized protein</fullName>
    </submittedName>
</protein>